<dbReference type="InterPro" id="IPR002100">
    <property type="entry name" value="TF_MADSbox"/>
</dbReference>
<dbReference type="Pfam" id="PF00319">
    <property type="entry name" value="SRF-TF"/>
    <property type="match status" value="1"/>
</dbReference>
<evidence type="ECO:0000256" key="3">
    <source>
        <dbReference type="ARBA" id="ARBA00023125"/>
    </source>
</evidence>
<name>A0A068S582_9FUNG</name>
<dbReference type="Proteomes" id="UP000027586">
    <property type="component" value="Unassembled WGS sequence"/>
</dbReference>
<keyword evidence="3" id="KW-0238">DNA-binding</keyword>
<dbReference type="GO" id="GO:0046983">
    <property type="term" value="F:protein dimerization activity"/>
    <property type="evidence" value="ECO:0007669"/>
    <property type="project" value="InterPro"/>
</dbReference>
<comment type="caution">
    <text evidence="9">The sequence shown here is derived from an EMBL/GenBank/DDBJ whole genome shotgun (WGS) entry which is preliminary data.</text>
</comment>
<dbReference type="STRING" id="1263082.A0A068S582"/>
<feature type="compositionally biased region" description="Acidic residues" evidence="7">
    <location>
        <begin position="129"/>
        <end position="142"/>
    </location>
</feature>
<evidence type="ECO:0000256" key="5">
    <source>
        <dbReference type="ARBA" id="ARBA00023242"/>
    </source>
</evidence>
<dbReference type="VEuPathDB" id="FungiDB:LCOR_08105.1"/>
<dbReference type="PROSITE" id="PS00350">
    <property type="entry name" value="MADS_BOX_1"/>
    <property type="match status" value="1"/>
</dbReference>
<keyword evidence="10" id="KW-1185">Reference proteome</keyword>
<organism evidence="9 10">
    <name type="scientific">Lichtheimia corymbifera JMRC:FSU:9682</name>
    <dbReference type="NCBI Taxonomy" id="1263082"/>
    <lineage>
        <taxon>Eukaryota</taxon>
        <taxon>Fungi</taxon>
        <taxon>Fungi incertae sedis</taxon>
        <taxon>Mucoromycota</taxon>
        <taxon>Mucoromycotina</taxon>
        <taxon>Mucoromycetes</taxon>
        <taxon>Mucorales</taxon>
        <taxon>Lichtheimiaceae</taxon>
        <taxon>Lichtheimia</taxon>
    </lineage>
</organism>
<evidence type="ECO:0000256" key="1">
    <source>
        <dbReference type="ARBA" id="ARBA00004123"/>
    </source>
</evidence>
<dbReference type="AlphaFoldDB" id="A0A068S582"/>
<evidence type="ECO:0000313" key="10">
    <source>
        <dbReference type="Proteomes" id="UP000027586"/>
    </source>
</evidence>
<dbReference type="GO" id="GO:0005634">
    <property type="term" value="C:nucleus"/>
    <property type="evidence" value="ECO:0007669"/>
    <property type="project" value="UniProtKB-SubCell"/>
</dbReference>
<dbReference type="InterPro" id="IPR036879">
    <property type="entry name" value="TF_MADSbox_sf"/>
</dbReference>
<dbReference type="GO" id="GO:0000981">
    <property type="term" value="F:DNA-binding transcription factor activity, RNA polymerase II-specific"/>
    <property type="evidence" value="ECO:0007669"/>
    <property type="project" value="TreeGrafter"/>
</dbReference>
<keyword evidence="4" id="KW-0804">Transcription</keyword>
<accession>A0A068S582</accession>
<evidence type="ECO:0000313" key="9">
    <source>
        <dbReference type="EMBL" id="CDH57125.1"/>
    </source>
</evidence>
<feature type="domain" description="MADS-box" evidence="8">
    <location>
        <begin position="1"/>
        <end position="61"/>
    </location>
</feature>
<dbReference type="SUPFAM" id="SSF55455">
    <property type="entry name" value="SRF-like"/>
    <property type="match status" value="1"/>
</dbReference>
<dbReference type="InterPro" id="IPR033896">
    <property type="entry name" value="MEF2-like_N"/>
</dbReference>
<dbReference type="PRINTS" id="PR00404">
    <property type="entry name" value="MADSDOMAIN"/>
</dbReference>
<feature type="region of interest" description="Disordered" evidence="7">
    <location>
        <begin position="239"/>
        <end position="259"/>
    </location>
</feature>
<reference evidence="9" key="1">
    <citation type="submission" date="2013-08" db="EMBL/GenBank/DDBJ databases">
        <title>Gene expansion shapes genome architecture in the human pathogen Lichtheimia corymbifera: an evolutionary genomics analysis in the ancient terrestrial Mucorales (Mucoromycotina).</title>
        <authorList>
            <person name="Schwartze V.U."/>
            <person name="Winter S."/>
            <person name="Shelest E."/>
            <person name="Marcet-Houben M."/>
            <person name="Horn F."/>
            <person name="Wehner S."/>
            <person name="Hoffmann K."/>
            <person name="Riege K."/>
            <person name="Sammeth M."/>
            <person name="Nowrousian M."/>
            <person name="Valiante V."/>
            <person name="Linde J."/>
            <person name="Jacobsen I.D."/>
            <person name="Marz M."/>
            <person name="Brakhage A.A."/>
            <person name="Gabaldon T."/>
            <person name="Bocker S."/>
            <person name="Voigt K."/>
        </authorList>
    </citation>
    <scope>NUCLEOTIDE SEQUENCE [LARGE SCALE GENOMIC DNA]</scope>
    <source>
        <strain evidence="9">FSU 9682</strain>
    </source>
</reference>
<dbReference type="PANTHER" id="PTHR11945">
    <property type="entry name" value="MADS BOX PROTEIN"/>
    <property type="match status" value="1"/>
</dbReference>
<dbReference type="EMBL" id="CBTN010000043">
    <property type="protein sequence ID" value="CDH57125.1"/>
    <property type="molecule type" value="Genomic_DNA"/>
</dbReference>
<dbReference type="PROSITE" id="PS50066">
    <property type="entry name" value="MADS_BOX_2"/>
    <property type="match status" value="1"/>
</dbReference>
<dbReference type="GO" id="GO:0000978">
    <property type="term" value="F:RNA polymerase II cis-regulatory region sequence-specific DNA binding"/>
    <property type="evidence" value="ECO:0007669"/>
    <property type="project" value="TreeGrafter"/>
</dbReference>
<comment type="subcellular location">
    <subcellularLocation>
        <location evidence="1">Nucleus</location>
    </subcellularLocation>
</comment>
<protein>
    <submittedName>
        <fullName evidence="9">Mef2c protein</fullName>
    </submittedName>
</protein>
<feature type="region of interest" description="Disordered" evidence="7">
    <location>
        <begin position="274"/>
        <end position="349"/>
    </location>
</feature>
<dbReference type="GO" id="GO:0045944">
    <property type="term" value="P:positive regulation of transcription by RNA polymerase II"/>
    <property type="evidence" value="ECO:0007669"/>
    <property type="project" value="InterPro"/>
</dbReference>
<feature type="compositionally biased region" description="Low complexity" evidence="7">
    <location>
        <begin position="250"/>
        <end position="259"/>
    </location>
</feature>
<dbReference type="PANTHER" id="PTHR11945:SF534">
    <property type="entry name" value="MYOCYTE-SPECIFIC ENHANCER FACTOR 2"/>
    <property type="match status" value="1"/>
</dbReference>
<dbReference type="CDD" id="cd00265">
    <property type="entry name" value="MADS_MEF2_like"/>
    <property type="match status" value="1"/>
</dbReference>
<dbReference type="OrthoDB" id="1898716at2759"/>
<evidence type="ECO:0000256" key="7">
    <source>
        <dbReference type="SAM" id="MobiDB-lite"/>
    </source>
</evidence>
<comment type="similarity">
    <text evidence="6">Belongs to the MEF2 family.</text>
</comment>
<dbReference type="Gene3D" id="3.40.1810.10">
    <property type="entry name" value="Transcription factor, MADS-box"/>
    <property type="match status" value="1"/>
</dbReference>
<evidence type="ECO:0000256" key="4">
    <source>
        <dbReference type="ARBA" id="ARBA00023163"/>
    </source>
</evidence>
<feature type="region of interest" description="Disordered" evidence="7">
    <location>
        <begin position="94"/>
        <end position="144"/>
    </location>
</feature>
<keyword evidence="2" id="KW-0805">Transcription regulation</keyword>
<sequence length="349" mass="39970">MGRKKIKIQPIQDDRNRQVTFLKRKHGLMKKAYELSVLCNCEVALIIFNAHGKLVQYSSTQIDRILMKYTEYDKPFEGKTNKDFAEAIRLKEEAMEKKKQQQQKAMPGHTNGTMKSGKKYQRNNHNNNNDDDDDDDDDDYIDDSQTSVHTMDLQVPIQDQSQHQPLQTPDMYIQQQQQRMHDLYRVDTPPHPNNRHSQASSMMPYRPVYMPEEQMQPYTSGPPPTPPISQYNHNIRMPAHLPPEPPVVNSSIAPSSSSSSSNSMFLYPEYYHQSMHHHPQPPLPPAPNLFPATPLTGNSPIQWPPPTPAHHSQQKSYLHSPVIPSSGRHVLPPDTNVQEPPKRTGPRST</sequence>
<proteinExistence type="inferred from homology"/>
<evidence type="ECO:0000256" key="6">
    <source>
        <dbReference type="ARBA" id="ARBA00025805"/>
    </source>
</evidence>
<keyword evidence="5" id="KW-0539">Nucleus</keyword>
<evidence type="ECO:0000256" key="2">
    <source>
        <dbReference type="ARBA" id="ARBA00023015"/>
    </source>
</evidence>
<gene>
    <name evidence="9" type="ORF">LCOR_08105.1</name>
</gene>
<evidence type="ECO:0000259" key="8">
    <source>
        <dbReference type="PROSITE" id="PS50066"/>
    </source>
</evidence>
<dbReference type="SMART" id="SM00432">
    <property type="entry name" value="MADS"/>
    <property type="match status" value="1"/>
</dbReference>